<evidence type="ECO:0000313" key="2">
    <source>
        <dbReference type="Proteomes" id="UP001431783"/>
    </source>
</evidence>
<sequence length="83" mass="9966">MGDFQHLRTVWWREQTRLKQLLRKPIEENDEIELVSLLYTKTPRECRFSPTHLMLSRNLRDILPTTENALNLQNVDINKTLFS</sequence>
<evidence type="ECO:0000313" key="1">
    <source>
        <dbReference type="EMBL" id="KAK9872140.1"/>
    </source>
</evidence>
<dbReference type="AlphaFoldDB" id="A0AAW1TP84"/>
<dbReference type="Proteomes" id="UP001431783">
    <property type="component" value="Unassembled WGS sequence"/>
</dbReference>
<organism evidence="1 2">
    <name type="scientific">Henosepilachna vigintioctopunctata</name>
    <dbReference type="NCBI Taxonomy" id="420089"/>
    <lineage>
        <taxon>Eukaryota</taxon>
        <taxon>Metazoa</taxon>
        <taxon>Ecdysozoa</taxon>
        <taxon>Arthropoda</taxon>
        <taxon>Hexapoda</taxon>
        <taxon>Insecta</taxon>
        <taxon>Pterygota</taxon>
        <taxon>Neoptera</taxon>
        <taxon>Endopterygota</taxon>
        <taxon>Coleoptera</taxon>
        <taxon>Polyphaga</taxon>
        <taxon>Cucujiformia</taxon>
        <taxon>Coccinelloidea</taxon>
        <taxon>Coccinellidae</taxon>
        <taxon>Epilachninae</taxon>
        <taxon>Epilachnini</taxon>
        <taxon>Henosepilachna</taxon>
    </lineage>
</organism>
<proteinExistence type="predicted"/>
<gene>
    <name evidence="1" type="ORF">WA026_016194</name>
</gene>
<accession>A0AAW1TP84</accession>
<protein>
    <submittedName>
        <fullName evidence="1">Uncharacterized protein</fullName>
    </submittedName>
</protein>
<keyword evidence="2" id="KW-1185">Reference proteome</keyword>
<name>A0AAW1TP84_9CUCU</name>
<comment type="caution">
    <text evidence="1">The sequence shown here is derived from an EMBL/GenBank/DDBJ whole genome shotgun (WGS) entry which is preliminary data.</text>
</comment>
<reference evidence="1 2" key="1">
    <citation type="submission" date="2023-03" db="EMBL/GenBank/DDBJ databases">
        <title>Genome insight into feeding habits of ladybird beetles.</title>
        <authorList>
            <person name="Li H.-S."/>
            <person name="Huang Y.-H."/>
            <person name="Pang H."/>
        </authorList>
    </citation>
    <scope>NUCLEOTIDE SEQUENCE [LARGE SCALE GENOMIC DNA]</scope>
    <source>
        <strain evidence="1">SYSU_2023b</strain>
        <tissue evidence="1">Whole body</tissue>
    </source>
</reference>
<dbReference type="EMBL" id="JARQZJ010000009">
    <property type="protein sequence ID" value="KAK9872140.1"/>
    <property type="molecule type" value="Genomic_DNA"/>
</dbReference>